<feature type="repeat" description="TPR" evidence="2">
    <location>
        <begin position="49"/>
        <end position="82"/>
    </location>
</feature>
<accession>A0A914HGS5</accession>
<dbReference type="SUPFAM" id="SSF48452">
    <property type="entry name" value="TPR-like"/>
    <property type="match status" value="1"/>
</dbReference>
<evidence type="ECO:0000256" key="1">
    <source>
        <dbReference type="ARBA" id="ARBA00006995"/>
    </source>
</evidence>
<feature type="region of interest" description="Disordered" evidence="3">
    <location>
        <begin position="21"/>
        <end position="45"/>
    </location>
</feature>
<feature type="compositionally biased region" description="Basic and acidic residues" evidence="3">
    <location>
        <begin position="30"/>
        <end position="41"/>
    </location>
</feature>
<dbReference type="Pfam" id="PF13181">
    <property type="entry name" value="TPR_8"/>
    <property type="match status" value="1"/>
</dbReference>
<dbReference type="GO" id="GO:0006570">
    <property type="term" value="P:tyrosine metabolic process"/>
    <property type="evidence" value="ECO:0007669"/>
    <property type="project" value="TreeGrafter"/>
</dbReference>
<name>A0A914HGS5_GLORO</name>
<dbReference type="PANTHER" id="PTHR21405:SF0">
    <property type="entry name" value="TETRATRICOPEPTIDE REPEAT PROTEIN 36"/>
    <property type="match status" value="1"/>
</dbReference>
<organism evidence="4 5">
    <name type="scientific">Globodera rostochiensis</name>
    <name type="common">Golden nematode worm</name>
    <name type="synonym">Heterodera rostochiensis</name>
    <dbReference type="NCBI Taxonomy" id="31243"/>
    <lineage>
        <taxon>Eukaryota</taxon>
        <taxon>Metazoa</taxon>
        <taxon>Ecdysozoa</taxon>
        <taxon>Nematoda</taxon>
        <taxon>Chromadorea</taxon>
        <taxon>Rhabditida</taxon>
        <taxon>Tylenchina</taxon>
        <taxon>Tylenchomorpha</taxon>
        <taxon>Tylenchoidea</taxon>
        <taxon>Heteroderidae</taxon>
        <taxon>Heteroderinae</taxon>
        <taxon>Globodera</taxon>
    </lineage>
</organism>
<dbReference type="PROSITE" id="PS50005">
    <property type="entry name" value="TPR"/>
    <property type="match status" value="1"/>
</dbReference>
<evidence type="ECO:0000256" key="2">
    <source>
        <dbReference type="PROSITE-ProRule" id="PRU00339"/>
    </source>
</evidence>
<dbReference type="Pfam" id="PF13414">
    <property type="entry name" value="TPR_11"/>
    <property type="match status" value="1"/>
</dbReference>
<dbReference type="Gene3D" id="1.25.40.10">
    <property type="entry name" value="Tetratricopeptide repeat domain"/>
    <property type="match status" value="1"/>
</dbReference>
<dbReference type="WBParaSite" id="Gr19_v10_g16821.t1">
    <property type="protein sequence ID" value="Gr19_v10_g16821.t1"/>
    <property type="gene ID" value="Gr19_v10_g16821"/>
</dbReference>
<reference evidence="5" key="1">
    <citation type="submission" date="2022-11" db="UniProtKB">
        <authorList>
            <consortium name="WormBaseParasite"/>
        </authorList>
    </citation>
    <scope>IDENTIFICATION</scope>
</reference>
<dbReference type="InterPro" id="IPR019734">
    <property type="entry name" value="TPR_rpt"/>
</dbReference>
<dbReference type="InterPro" id="IPR011990">
    <property type="entry name" value="TPR-like_helical_dom_sf"/>
</dbReference>
<evidence type="ECO:0000313" key="5">
    <source>
        <dbReference type="WBParaSite" id="Gr19_v10_g16821.t1"/>
    </source>
</evidence>
<protein>
    <submittedName>
        <fullName evidence="5">Tetratricopeptide repeat protein 36</fullName>
    </submittedName>
</protein>
<evidence type="ECO:0000313" key="4">
    <source>
        <dbReference type="Proteomes" id="UP000887572"/>
    </source>
</evidence>
<dbReference type="SMART" id="SM00028">
    <property type="entry name" value="TPR"/>
    <property type="match status" value="3"/>
</dbReference>
<sequence length="185" mass="20948">MSSKRDKNVVNLILNPALPFGIEQREEEGNERKSDDEEKCSKLPNYRQSEELSLEGVNLAEKGDFENAMEKFDEAIKVCPENASPYNNRAQLFRLLSKIPEALRDLEKALELCGAKGRIAAQSFVQKALIHQFRGEEAMAKADFEQAAKLGSTFAKNQLIAMNPYAAMCNKMLGEMMSKFRREEH</sequence>
<dbReference type="AlphaFoldDB" id="A0A914HGS5"/>
<dbReference type="InterPro" id="IPR038906">
    <property type="entry name" value="TTC36"/>
</dbReference>
<dbReference type="PANTHER" id="PTHR21405">
    <property type="entry name" value="CDNA SEQUENCE BC021608"/>
    <property type="match status" value="1"/>
</dbReference>
<evidence type="ECO:0000256" key="3">
    <source>
        <dbReference type="SAM" id="MobiDB-lite"/>
    </source>
</evidence>
<comment type="similarity">
    <text evidence="1">Belongs to the TTC36 family.</text>
</comment>
<proteinExistence type="inferred from homology"/>
<dbReference type="Proteomes" id="UP000887572">
    <property type="component" value="Unplaced"/>
</dbReference>
<keyword evidence="4" id="KW-1185">Reference proteome</keyword>
<keyword evidence="2" id="KW-0802">TPR repeat</keyword>